<dbReference type="Proteomes" id="UP000250272">
    <property type="component" value="Chromosome"/>
</dbReference>
<dbReference type="RefSeq" id="WP_088864236.1">
    <property type="nucleotide sequence ID" value="NZ_CP015101.1"/>
</dbReference>
<accession>A0A2Z2MEA9</accession>
<reference evidence="2 3" key="1">
    <citation type="submission" date="2016-04" db="EMBL/GenBank/DDBJ databases">
        <title>Complete genome sequence of Thermococcus barossii type strain SHCK-94.</title>
        <authorList>
            <person name="Oger P.M."/>
        </authorList>
    </citation>
    <scope>NUCLEOTIDE SEQUENCE [LARGE SCALE GENOMIC DNA]</scope>
    <source>
        <strain evidence="2 3">SHCK-94</strain>
    </source>
</reference>
<evidence type="ECO:0000313" key="2">
    <source>
        <dbReference type="EMBL" id="ASJ04206.1"/>
    </source>
</evidence>
<keyword evidence="1" id="KW-0812">Transmembrane</keyword>
<sequence>MTTLDEFPHFSMELTGGYGETNVVVFNESEFYRELPDACRLWGSAEIKPFELNRGRLEKELEAYRELKGLINNPTDREFIHNRTLELEELLGLGQKEPVCNATFARVILMYPEKAESNASLMTVLWSGVILLGLAGLVMIWRERKT</sequence>
<organism evidence="2 3">
    <name type="scientific">Thermococcus barossii</name>
    <dbReference type="NCBI Taxonomy" id="54077"/>
    <lineage>
        <taxon>Archaea</taxon>
        <taxon>Methanobacteriati</taxon>
        <taxon>Methanobacteriota</taxon>
        <taxon>Thermococci</taxon>
        <taxon>Thermococcales</taxon>
        <taxon>Thermococcaceae</taxon>
        <taxon>Thermococcus</taxon>
    </lineage>
</organism>
<name>A0A2Z2MEA9_9EURY</name>
<evidence type="ECO:0000256" key="1">
    <source>
        <dbReference type="SAM" id="Phobius"/>
    </source>
</evidence>
<gene>
    <name evidence="2" type="ORF">A3L01_02045</name>
</gene>
<keyword evidence="1" id="KW-0472">Membrane</keyword>
<dbReference type="KEGG" id="tbs:A3L01_02045"/>
<dbReference type="OrthoDB" id="100285at2157"/>
<dbReference type="EMBL" id="CP015101">
    <property type="protein sequence ID" value="ASJ04206.1"/>
    <property type="molecule type" value="Genomic_DNA"/>
</dbReference>
<keyword evidence="1" id="KW-1133">Transmembrane helix</keyword>
<dbReference type="AlphaFoldDB" id="A0A2Z2MEA9"/>
<keyword evidence="3" id="KW-1185">Reference proteome</keyword>
<proteinExistence type="predicted"/>
<evidence type="ECO:0000313" key="3">
    <source>
        <dbReference type="Proteomes" id="UP000250272"/>
    </source>
</evidence>
<feature type="transmembrane region" description="Helical" evidence="1">
    <location>
        <begin position="119"/>
        <end position="141"/>
    </location>
</feature>
<dbReference type="GeneID" id="33325513"/>
<protein>
    <submittedName>
        <fullName evidence="2">Uncharacterized protein</fullName>
    </submittedName>
</protein>